<feature type="transmembrane region" description="Helical" evidence="1">
    <location>
        <begin position="276"/>
        <end position="297"/>
    </location>
</feature>
<dbReference type="AlphaFoldDB" id="A0A6A5VRM1"/>
<proteinExistence type="predicted"/>
<evidence type="ECO:0000256" key="1">
    <source>
        <dbReference type="SAM" id="Phobius"/>
    </source>
</evidence>
<name>A0A6A5VRM1_9PLEO</name>
<sequence length="342" mass="34665">MRASAVNQDNINPLHCSGFQYPLSQFRSHQCKIFPIRNDVTVQNLPLDDWASRSRTVSNHAGRSVMLFRAQGSKDGLAAAQNANIYKERKVVKCWCSLTRRNTGSNNRADINRGNGYQVRVERSIMTSLVRARILDVTRLLAAVADALGGGLGGAVSRQVADLTAVVALLALGAVTAHVAEAAARVTGGLPRTAVATATTSTTTVASTLVTAAAIAAGSSRGTVPSNVTPLAALVTLLTAAGTTHGGAAVLGALAADVTGLAAAVAALLGLGSSALTAQVALIAAVVAGGVALAGAVGRAVGRVAALCHVSQTSSPKVCASRYEYTACTISKCLARASACVP</sequence>
<keyword evidence="3" id="KW-1185">Reference proteome</keyword>
<dbReference type="Proteomes" id="UP000800036">
    <property type="component" value="Unassembled WGS sequence"/>
</dbReference>
<reference evidence="2" key="1">
    <citation type="journal article" date="2020" name="Stud. Mycol.">
        <title>101 Dothideomycetes genomes: a test case for predicting lifestyles and emergence of pathogens.</title>
        <authorList>
            <person name="Haridas S."/>
            <person name="Albert R."/>
            <person name="Binder M."/>
            <person name="Bloem J."/>
            <person name="Labutti K."/>
            <person name="Salamov A."/>
            <person name="Andreopoulos B."/>
            <person name="Baker S."/>
            <person name="Barry K."/>
            <person name="Bills G."/>
            <person name="Bluhm B."/>
            <person name="Cannon C."/>
            <person name="Castanera R."/>
            <person name="Culley D."/>
            <person name="Daum C."/>
            <person name="Ezra D."/>
            <person name="Gonzalez J."/>
            <person name="Henrissat B."/>
            <person name="Kuo A."/>
            <person name="Liang C."/>
            <person name="Lipzen A."/>
            <person name="Lutzoni F."/>
            <person name="Magnuson J."/>
            <person name="Mondo S."/>
            <person name="Nolan M."/>
            <person name="Ohm R."/>
            <person name="Pangilinan J."/>
            <person name="Park H.-J."/>
            <person name="Ramirez L."/>
            <person name="Alfaro M."/>
            <person name="Sun H."/>
            <person name="Tritt A."/>
            <person name="Yoshinaga Y."/>
            <person name="Zwiers L.-H."/>
            <person name="Turgeon B."/>
            <person name="Goodwin S."/>
            <person name="Spatafora J."/>
            <person name="Crous P."/>
            <person name="Grigoriev I."/>
        </authorList>
    </citation>
    <scope>NUCLEOTIDE SEQUENCE</scope>
    <source>
        <strain evidence="2">CBS 107.79</strain>
    </source>
</reference>
<organism evidence="2 3">
    <name type="scientific">Bimuria novae-zelandiae CBS 107.79</name>
    <dbReference type="NCBI Taxonomy" id="1447943"/>
    <lineage>
        <taxon>Eukaryota</taxon>
        <taxon>Fungi</taxon>
        <taxon>Dikarya</taxon>
        <taxon>Ascomycota</taxon>
        <taxon>Pezizomycotina</taxon>
        <taxon>Dothideomycetes</taxon>
        <taxon>Pleosporomycetidae</taxon>
        <taxon>Pleosporales</taxon>
        <taxon>Massarineae</taxon>
        <taxon>Didymosphaeriaceae</taxon>
        <taxon>Bimuria</taxon>
    </lineage>
</organism>
<evidence type="ECO:0000313" key="3">
    <source>
        <dbReference type="Proteomes" id="UP000800036"/>
    </source>
</evidence>
<protein>
    <submittedName>
        <fullName evidence="2">Uncharacterized protein</fullName>
    </submittedName>
</protein>
<keyword evidence="1" id="KW-0812">Transmembrane</keyword>
<dbReference type="EMBL" id="ML976658">
    <property type="protein sequence ID" value="KAF1979220.1"/>
    <property type="molecule type" value="Genomic_DNA"/>
</dbReference>
<feature type="transmembrane region" description="Helical" evidence="1">
    <location>
        <begin position="248"/>
        <end position="270"/>
    </location>
</feature>
<evidence type="ECO:0000313" key="2">
    <source>
        <dbReference type="EMBL" id="KAF1979220.1"/>
    </source>
</evidence>
<keyword evidence="1" id="KW-1133">Transmembrane helix</keyword>
<gene>
    <name evidence="2" type="ORF">BU23DRAFT_549239</name>
</gene>
<keyword evidence="1" id="KW-0472">Membrane</keyword>
<accession>A0A6A5VRM1</accession>